<reference evidence="2 3" key="1">
    <citation type="submission" date="2020-02" db="EMBL/GenBank/DDBJ databases">
        <authorList>
            <person name="Li X.-J."/>
            <person name="Han X.-M."/>
        </authorList>
    </citation>
    <scope>NUCLEOTIDE SEQUENCE [LARGE SCALE GENOMIC DNA]</scope>
    <source>
        <strain evidence="2 3">CCTCC AB 2017055</strain>
    </source>
</reference>
<feature type="transmembrane region" description="Helical" evidence="1">
    <location>
        <begin position="9"/>
        <end position="33"/>
    </location>
</feature>
<proteinExistence type="predicted"/>
<name>A0A6L9S9X2_9ACTN</name>
<evidence type="ECO:0000313" key="2">
    <source>
        <dbReference type="EMBL" id="NEE01823.1"/>
    </source>
</evidence>
<keyword evidence="1" id="KW-1133">Transmembrane helix</keyword>
<evidence type="ECO:0000256" key="1">
    <source>
        <dbReference type="SAM" id="Phobius"/>
    </source>
</evidence>
<keyword evidence="1" id="KW-0812">Transmembrane</keyword>
<evidence type="ECO:0000313" key="3">
    <source>
        <dbReference type="Proteomes" id="UP000475214"/>
    </source>
</evidence>
<organism evidence="2 3">
    <name type="scientific">Phytoactinopolyspora halotolerans</name>
    <dbReference type="NCBI Taxonomy" id="1981512"/>
    <lineage>
        <taxon>Bacteria</taxon>
        <taxon>Bacillati</taxon>
        <taxon>Actinomycetota</taxon>
        <taxon>Actinomycetes</taxon>
        <taxon>Jiangellales</taxon>
        <taxon>Jiangellaceae</taxon>
        <taxon>Phytoactinopolyspora</taxon>
    </lineage>
</organism>
<dbReference type="AlphaFoldDB" id="A0A6L9S9X2"/>
<dbReference type="RefSeq" id="WP_163739811.1">
    <property type="nucleotide sequence ID" value="NZ_JAAGOA010000011.1"/>
</dbReference>
<dbReference type="Proteomes" id="UP000475214">
    <property type="component" value="Unassembled WGS sequence"/>
</dbReference>
<keyword evidence="1" id="KW-0472">Membrane</keyword>
<accession>A0A6L9S9X2</accession>
<keyword evidence="3" id="KW-1185">Reference proteome</keyword>
<gene>
    <name evidence="2" type="ORF">G1H10_16745</name>
</gene>
<sequence length="283" mass="30435">MAVGRTARVWIIGTLVVSTIIAAAVVFVIMHLAGERSSVAGSRDLDDVAALDAYAEELGLVMIRNRRPDPAAYARRVDGPGPDVETLELSDPPDTVAPAVVLRIRQQRQERIGWISGQYEEYEISACYRWTFTGMEDYKPDRLEECPEVDVIELGPPPVVPELPDGFGDVLSESLTSLSDAERRVPETVVAAVRSAYTEAVDDALDEPGADPAGILSSDDVLAGDDWVETIDEVIGLAVGRGRSCVLARVTADDVAVWHPDRISLEPGEVGCSASSAAYKGDE</sequence>
<protein>
    <submittedName>
        <fullName evidence="2">Uncharacterized protein</fullName>
    </submittedName>
</protein>
<dbReference type="EMBL" id="JAAGOA010000011">
    <property type="protein sequence ID" value="NEE01823.1"/>
    <property type="molecule type" value="Genomic_DNA"/>
</dbReference>
<comment type="caution">
    <text evidence="2">The sequence shown here is derived from an EMBL/GenBank/DDBJ whole genome shotgun (WGS) entry which is preliminary data.</text>
</comment>